<dbReference type="EMBL" id="LCWV01000015">
    <property type="protein sequence ID" value="PWI68375.1"/>
    <property type="molecule type" value="Genomic_DNA"/>
</dbReference>
<evidence type="ECO:0000313" key="6">
    <source>
        <dbReference type="EMBL" id="PWI68375.1"/>
    </source>
</evidence>
<dbReference type="Gene3D" id="1.25.10.10">
    <property type="entry name" value="Leucine-rich Repeat Variant"/>
    <property type="match status" value="1"/>
</dbReference>
<dbReference type="InterPro" id="IPR039717">
    <property type="entry name" value="Hgh1"/>
</dbReference>
<reference evidence="6 7" key="1">
    <citation type="journal article" date="2016" name="Front. Microbiol.">
        <title>Genome and transcriptome sequences reveal the specific parasitism of the nematophagous Purpureocillium lilacinum 36-1.</title>
        <authorList>
            <person name="Xie J."/>
            <person name="Li S."/>
            <person name="Mo C."/>
            <person name="Xiao X."/>
            <person name="Peng D."/>
            <person name="Wang G."/>
            <person name="Xiao Y."/>
        </authorList>
    </citation>
    <scope>NUCLEOTIDE SEQUENCE [LARGE SCALE GENOMIC DNA]</scope>
    <source>
        <strain evidence="6 7">36-1</strain>
    </source>
</reference>
<evidence type="ECO:0000256" key="3">
    <source>
        <dbReference type="SAM" id="MobiDB-lite"/>
    </source>
</evidence>
<dbReference type="Proteomes" id="UP000245956">
    <property type="component" value="Unassembled WGS sequence"/>
</dbReference>
<sequence length="470" mass="52024">MNVLGTGSALLVVSSSRPWWCFQNIQATLLWQGTADPCGPTEQSPTPADDAGPSIPSDSEAGAPTTKNAPPSTPTLNSPQPHLSDLFLVGFIAHANPQIRLAATENLVPYSTSDPEVFKADGLKPIKNLKLLIKDHPVSFLPPQERKRRGGTDRGRLLSQKIAEHVLTMLVNLSGDPDVLSELVKDEKFLDTLLSYIIQPEEPNADVQAMLLANISKDDSFLSVMDRTQKAPAELSPSERVIDQLMDLFVKGQDGSYNKKANFDYLAYVFANLSKHERVRQYFSSPQDYDGVVPLGKIKVFTEHKSDVRRKGVASTIKNAAFDIAAHPSFLSDAGVDILPYVLLPITGNEEYDVDEALAMLPDLQLLPPDKRRDPDPAIVQTHVETLTLLTTTREGRDLMREVKVYPIIRETHARVNDEGVREACDRLVQVLMRDEEGEGKSEAEMMAHMGENPRVQEIEADEDDEIVEV</sequence>
<evidence type="ECO:0000313" key="7">
    <source>
        <dbReference type="Proteomes" id="UP000245956"/>
    </source>
</evidence>
<feature type="region of interest" description="Disordered" evidence="3">
    <location>
        <begin position="36"/>
        <end position="79"/>
    </location>
</feature>
<evidence type="ECO:0000259" key="5">
    <source>
        <dbReference type="Pfam" id="PF04064"/>
    </source>
</evidence>
<name>A0A2U3E1I8_PURLI</name>
<dbReference type="Pfam" id="PF04064">
    <property type="entry name" value="DUF384"/>
    <property type="match status" value="1"/>
</dbReference>
<dbReference type="AlphaFoldDB" id="A0A2U3E1I8"/>
<evidence type="ECO:0000259" key="4">
    <source>
        <dbReference type="Pfam" id="PF04063"/>
    </source>
</evidence>
<dbReference type="PANTHER" id="PTHR13387:SF9">
    <property type="entry name" value="PROTEIN HGH1 HOMOLOG"/>
    <property type="match status" value="1"/>
</dbReference>
<dbReference type="SUPFAM" id="SSF48371">
    <property type="entry name" value="ARM repeat"/>
    <property type="match status" value="1"/>
</dbReference>
<dbReference type="Pfam" id="PF04063">
    <property type="entry name" value="DUF383"/>
    <property type="match status" value="1"/>
</dbReference>
<dbReference type="InterPro" id="IPR011989">
    <property type="entry name" value="ARM-like"/>
</dbReference>
<evidence type="ECO:0000256" key="2">
    <source>
        <dbReference type="ARBA" id="ARBA00014076"/>
    </source>
</evidence>
<feature type="compositionally biased region" description="Polar residues" evidence="3">
    <location>
        <begin position="65"/>
        <end position="79"/>
    </location>
</feature>
<organism evidence="6 7">
    <name type="scientific">Purpureocillium lilacinum</name>
    <name type="common">Paecilomyces lilacinus</name>
    <dbReference type="NCBI Taxonomy" id="33203"/>
    <lineage>
        <taxon>Eukaryota</taxon>
        <taxon>Fungi</taxon>
        <taxon>Dikarya</taxon>
        <taxon>Ascomycota</taxon>
        <taxon>Pezizomycotina</taxon>
        <taxon>Sordariomycetes</taxon>
        <taxon>Hypocreomycetidae</taxon>
        <taxon>Hypocreales</taxon>
        <taxon>Ophiocordycipitaceae</taxon>
        <taxon>Purpureocillium</taxon>
    </lineage>
</organism>
<dbReference type="InterPro" id="IPR007205">
    <property type="entry name" value="Protein_HGH1_N"/>
</dbReference>
<protein>
    <recommendedName>
        <fullName evidence="2">Protein HGH1 homolog</fullName>
    </recommendedName>
</protein>
<proteinExistence type="inferred from homology"/>
<feature type="domain" description="Protein HGH1 N-terminal" evidence="4">
    <location>
        <begin position="196"/>
        <end position="380"/>
    </location>
</feature>
<dbReference type="InterPro" id="IPR007206">
    <property type="entry name" value="Protein_HGH1_C"/>
</dbReference>
<comment type="similarity">
    <text evidence="1">Belongs to the HGH1 family.</text>
</comment>
<accession>A0A2U3E1I8</accession>
<dbReference type="PANTHER" id="PTHR13387">
    <property type="entry name" value="PROTEIN HGH1 HOMOLOG"/>
    <property type="match status" value="1"/>
</dbReference>
<gene>
    <name evidence="6" type="ORF">PCL_02144</name>
</gene>
<comment type="caution">
    <text evidence="6">The sequence shown here is derived from an EMBL/GenBank/DDBJ whole genome shotgun (WGS) entry which is preliminary data.</text>
</comment>
<feature type="domain" description="Protein HGH1 C-terminal" evidence="5">
    <location>
        <begin position="386"/>
        <end position="440"/>
    </location>
</feature>
<evidence type="ECO:0000256" key="1">
    <source>
        <dbReference type="ARBA" id="ARBA00006712"/>
    </source>
</evidence>
<dbReference type="InterPro" id="IPR016024">
    <property type="entry name" value="ARM-type_fold"/>
</dbReference>